<dbReference type="Proteomes" id="UP000254634">
    <property type="component" value="Unassembled WGS sequence"/>
</dbReference>
<organism evidence="2 3">
    <name type="scientific">Streptococcus massiliensis</name>
    <dbReference type="NCBI Taxonomy" id="313439"/>
    <lineage>
        <taxon>Bacteria</taxon>
        <taxon>Bacillati</taxon>
        <taxon>Bacillota</taxon>
        <taxon>Bacilli</taxon>
        <taxon>Lactobacillales</taxon>
        <taxon>Streptococcaceae</taxon>
        <taxon>Streptococcus</taxon>
    </lineage>
</organism>
<keyword evidence="1" id="KW-1133">Transmembrane helix</keyword>
<evidence type="ECO:0008006" key="4">
    <source>
        <dbReference type="Google" id="ProtNLM"/>
    </source>
</evidence>
<gene>
    <name evidence="2" type="ORF">NCTC13765_00584</name>
</gene>
<feature type="transmembrane region" description="Helical" evidence="1">
    <location>
        <begin position="29"/>
        <end position="53"/>
    </location>
</feature>
<dbReference type="InterPro" id="IPR025270">
    <property type="entry name" value="DUF4044"/>
</dbReference>
<evidence type="ECO:0000313" key="2">
    <source>
        <dbReference type="EMBL" id="SUN76138.1"/>
    </source>
</evidence>
<dbReference type="EMBL" id="UHFR01000005">
    <property type="protein sequence ID" value="SUN76138.1"/>
    <property type="molecule type" value="Genomic_DNA"/>
</dbReference>
<protein>
    <recommendedName>
        <fullName evidence="4">DUF4044 domain-containing protein</fullName>
    </recommendedName>
</protein>
<name>A0A380KWK9_9STRE</name>
<keyword evidence="1" id="KW-0812">Transmembrane</keyword>
<evidence type="ECO:0000313" key="3">
    <source>
        <dbReference type="Proteomes" id="UP000254634"/>
    </source>
</evidence>
<dbReference type="Pfam" id="PF13253">
    <property type="entry name" value="DUF4044"/>
    <property type="match status" value="1"/>
</dbReference>
<evidence type="ECO:0000256" key="1">
    <source>
        <dbReference type="SAM" id="Phobius"/>
    </source>
</evidence>
<keyword evidence="1" id="KW-0472">Membrane</keyword>
<sequence>MKAVIQEKEVMKLAFGDNGQRKKTGFERLTLIVVLIMLVVTVGAIVMSAVGALM</sequence>
<accession>A0A380KWK9</accession>
<proteinExistence type="predicted"/>
<reference evidence="2" key="1">
    <citation type="submission" date="2018-06" db="EMBL/GenBank/DDBJ databases">
        <authorList>
            <consortium name="Pathogen Informatics"/>
            <person name="Doyle S."/>
        </authorList>
    </citation>
    <scope>NUCLEOTIDE SEQUENCE [LARGE SCALE GENOMIC DNA]</scope>
    <source>
        <strain evidence="2">NCTC13765</strain>
    </source>
</reference>
<dbReference type="STRING" id="1123307.GCA_000380065_00969"/>
<keyword evidence="3" id="KW-1185">Reference proteome</keyword>
<dbReference type="AlphaFoldDB" id="A0A380KWK9"/>